<comment type="caution">
    <text evidence="1">The sequence shown here is derived from an EMBL/GenBank/DDBJ whole genome shotgun (WGS) entry which is preliminary data.</text>
</comment>
<organism evidence="1 2">
    <name type="scientific">Portunus trituberculatus</name>
    <name type="common">Swimming crab</name>
    <name type="synonym">Neptunus trituberculatus</name>
    <dbReference type="NCBI Taxonomy" id="210409"/>
    <lineage>
        <taxon>Eukaryota</taxon>
        <taxon>Metazoa</taxon>
        <taxon>Ecdysozoa</taxon>
        <taxon>Arthropoda</taxon>
        <taxon>Crustacea</taxon>
        <taxon>Multicrustacea</taxon>
        <taxon>Malacostraca</taxon>
        <taxon>Eumalacostraca</taxon>
        <taxon>Eucarida</taxon>
        <taxon>Decapoda</taxon>
        <taxon>Pleocyemata</taxon>
        <taxon>Brachyura</taxon>
        <taxon>Eubrachyura</taxon>
        <taxon>Portunoidea</taxon>
        <taxon>Portunidae</taxon>
        <taxon>Portuninae</taxon>
        <taxon>Portunus</taxon>
    </lineage>
</organism>
<keyword evidence="2" id="KW-1185">Reference proteome</keyword>
<proteinExistence type="predicted"/>
<accession>A0A5B7EZK7</accession>
<dbReference type="AlphaFoldDB" id="A0A5B7EZK7"/>
<dbReference type="EMBL" id="VSRR010004206">
    <property type="protein sequence ID" value="MPC38905.1"/>
    <property type="molecule type" value="Genomic_DNA"/>
</dbReference>
<dbReference type="Proteomes" id="UP000324222">
    <property type="component" value="Unassembled WGS sequence"/>
</dbReference>
<protein>
    <submittedName>
        <fullName evidence="1">Uncharacterized protein</fullName>
    </submittedName>
</protein>
<name>A0A5B7EZK7_PORTR</name>
<sequence length="136" mass="15470">MCTWRCGILPGNTGKGLCKEVGDSLRICHRPPTRQQDWRGRRRILPSNSADFVEYICKRGANVNGRDIGFPGSCASLKTRRSRARLHQKASKHCGSPRCRRRLEKAARFSLTVLMYAAFLQGMRRLVKLPDVLRTD</sequence>
<evidence type="ECO:0000313" key="2">
    <source>
        <dbReference type="Proteomes" id="UP000324222"/>
    </source>
</evidence>
<evidence type="ECO:0000313" key="1">
    <source>
        <dbReference type="EMBL" id="MPC38905.1"/>
    </source>
</evidence>
<reference evidence="1 2" key="1">
    <citation type="submission" date="2019-05" db="EMBL/GenBank/DDBJ databases">
        <title>Another draft genome of Portunus trituberculatus and its Hox gene families provides insights of decapod evolution.</title>
        <authorList>
            <person name="Jeong J.-H."/>
            <person name="Song I."/>
            <person name="Kim S."/>
            <person name="Choi T."/>
            <person name="Kim D."/>
            <person name="Ryu S."/>
            <person name="Kim W."/>
        </authorList>
    </citation>
    <scope>NUCLEOTIDE SEQUENCE [LARGE SCALE GENOMIC DNA]</scope>
    <source>
        <tissue evidence="1">Muscle</tissue>
    </source>
</reference>
<gene>
    <name evidence="1" type="ORF">E2C01_032422</name>
</gene>